<dbReference type="GO" id="GO:0006364">
    <property type="term" value="P:rRNA processing"/>
    <property type="evidence" value="ECO:0007669"/>
    <property type="project" value="TreeGrafter"/>
</dbReference>
<reference evidence="3 4" key="1">
    <citation type="submission" date="2019-01" db="EMBL/GenBank/DDBJ databases">
        <title>Genome sequencing of the rare red list fungi Fomitopsis rosea.</title>
        <authorList>
            <person name="Buettner E."/>
            <person name="Kellner H."/>
        </authorList>
    </citation>
    <scope>NUCLEOTIDE SEQUENCE [LARGE SCALE GENOMIC DNA]</scope>
    <source>
        <strain evidence="3 4">DSM 105464</strain>
    </source>
</reference>
<evidence type="ECO:0008006" key="5">
    <source>
        <dbReference type="Google" id="ProtNLM"/>
    </source>
</evidence>
<protein>
    <recommendedName>
        <fullName evidence="5">Cell adhesion protein byn-1</fullName>
    </recommendedName>
</protein>
<sequence length="483" mass="54270">MPRAAKPTGKSRHDPLHVQIGEDDVYAKYGRVSHPGKRSKAKGRTDEDGEDSGEVILDPKTSKKIFELARDQQEEVGAWEDDEEEGEEPERASFTVPRTQNFNDDEEDDDLERYDQDDYEEEVEEIVSLRLICLQSTAHDQQEVDEGDLKTLDALLPANAGERRTLADIIFAKLDDMESGKTTVIRKVEQDPNHAPDPAAGLNPKVVELYTKVGVVLSRYKSGPLPKPFKIIPSLPAWARMLALTKPEEWTPQACHAATRIFVSQMKPPQARVFLEGVLLDAIREDIRLTREGARKNKNHRKLNVHYYEAMRRALYKPAAFFKGIVFPLLNSGCTLLEAAIVASVLAKVKVPLMHSAAALIRLANMDYSGPNSLFIRVLLDKKHALPFKVVDALVFHFIRLSNTYKARRAGDAEKLPVLWHQSLLVFCQRYASDLTPDQKDALLDVARASSHPQISPEIRRELVNSVARGEARPDADEDVTMS</sequence>
<dbReference type="AlphaFoldDB" id="A0A4Y9Y7S6"/>
<dbReference type="Pfam" id="PF05291">
    <property type="entry name" value="Bystin"/>
    <property type="match status" value="1"/>
</dbReference>
<organism evidence="3 4">
    <name type="scientific">Rhodofomes roseus</name>
    <dbReference type="NCBI Taxonomy" id="34475"/>
    <lineage>
        <taxon>Eukaryota</taxon>
        <taxon>Fungi</taxon>
        <taxon>Dikarya</taxon>
        <taxon>Basidiomycota</taxon>
        <taxon>Agaricomycotina</taxon>
        <taxon>Agaricomycetes</taxon>
        <taxon>Polyporales</taxon>
        <taxon>Rhodofomes</taxon>
    </lineage>
</organism>
<dbReference type="PANTHER" id="PTHR12821:SF0">
    <property type="entry name" value="BYSTIN"/>
    <property type="match status" value="1"/>
</dbReference>
<dbReference type="EMBL" id="SEKV01000352">
    <property type="protein sequence ID" value="TFY58566.1"/>
    <property type="molecule type" value="Genomic_DNA"/>
</dbReference>
<comment type="caution">
    <text evidence="3">The sequence shown here is derived from an EMBL/GenBank/DDBJ whole genome shotgun (WGS) entry which is preliminary data.</text>
</comment>
<dbReference type="GO" id="GO:0005737">
    <property type="term" value="C:cytoplasm"/>
    <property type="evidence" value="ECO:0007669"/>
    <property type="project" value="TreeGrafter"/>
</dbReference>
<feature type="region of interest" description="Disordered" evidence="2">
    <location>
        <begin position="1"/>
        <end position="110"/>
    </location>
</feature>
<accession>A0A4Y9Y7S6</accession>
<evidence type="ECO:0000256" key="2">
    <source>
        <dbReference type="SAM" id="MobiDB-lite"/>
    </source>
</evidence>
<dbReference type="GO" id="GO:0030688">
    <property type="term" value="C:preribosome, small subunit precursor"/>
    <property type="evidence" value="ECO:0007669"/>
    <property type="project" value="TreeGrafter"/>
</dbReference>
<comment type="similarity">
    <text evidence="1">Belongs to the bystin family.</text>
</comment>
<dbReference type="STRING" id="34475.A0A4Y9Y7S6"/>
<dbReference type="Proteomes" id="UP000298390">
    <property type="component" value="Unassembled WGS sequence"/>
</dbReference>
<feature type="compositionally biased region" description="Basic and acidic residues" evidence="2">
    <location>
        <begin position="60"/>
        <end position="73"/>
    </location>
</feature>
<dbReference type="GO" id="GO:0030515">
    <property type="term" value="F:snoRNA binding"/>
    <property type="evidence" value="ECO:0007669"/>
    <property type="project" value="TreeGrafter"/>
</dbReference>
<proteinExistence type="inferred from homology"/>
<dbReference type="GO" id="GO:0005730">
    <property type="term" value="C:nucleolus"/>
    <property type="evidence" value="ECO:0007669"/>
    <property type="project" value="TreeGrafter"/>
</dbReference>
<gene>
    <name evidence="3" type="ORF">EVJ58_g6341</name>
</gene>
<feature type="compositionally biased region" description="Acidic residues" evidence="2">
    <location>
        <begin position="77"/>
        <end position="88"/>
    </location>
</feature>
<dbReference type="PANTHER" id="PTHR12821">
    <property type="entry name" value="BYSTIN"/>
    <property type="match status" value="1"/>
</dbReference>
<evidence type="ECO:0000313" key="4">
    <source>
        <dbReference type="Proteomes" id="UP000298390"/>
    </source>
</evidence>
<dbReference type="InterPro" id="IPR007955">
    <property type="entry name" value="Bystin"/>
</dbReference>
<evidence type="ECO:0000313" key="3">
    <source>
        <dbReference type="EMBL" id="TFY58566.1"/>
    </source>
</evidence>
<evidence type="ECO:0000256" key="1">
    <source>
        <dbReference type="ARBA" id="ARBA00007114"/>
    </source>
</evidence>
<name>A0A4Y9Y7S6_9APHY</name>